<feature type="compositionally biased region" description="Gly residues" evidence="1">
    <location>
        <begin position="174"/>
        <end position="188"/>
    </location>
</feature>
<dbReference type="PANTHER" id="PTHR13020">
    <property type="entry name" value="TRINUCLEOTIDE REPEAT-CONTAINING GENE 6"/>
    <property type="match status" value="1"/>
</dbReference>
<evidence type="ECO:0000313" key="3">
    <source>
        <dbReference type="EMBL" id="KAJ4441199.1"/>
    </source>
</evidence>
<dbReference type="Pfam" id="PF12938">
    <property type="entry name" value="M_domain"/>
    <property type="match status" value="1"/>
</dbReference>
<dbReference type="Pfam" id="PF00627">
    <property type="entry name" value="UBA"/>
    <property type="match status" value="1"/>
</dbReference>
<dbReference type="InterPro" id="IPR015940">
    <property type="entry name" value="UBA"/>
</dbReference>
<dbReference type="Pfam" id="PF00078">
    <property type="entry name" value="RVT_1"/>
    <property type="match status" value="1"/>
</dbReference>
<feature type="region of interest" description="Disordered" evidence="1">
    <location>
        <begin position="64"/>
        <end position="219"/>
    </location>
</feature>
<feature type="region of interest" description="Disordered" evidence="1">
    <location>
        <begin position="497"/>
        <end position="524"/>
    </location>
</feature>
<dbReference type="CDD" id="cd14284">
    <property type="entry name" value="UBA_GAWKY"/>
    <property type="match status" value="1"/>
</dbReference>
<keyword evidence="4" id="KW-1185">Reference proteome</keyword>
<evidence type="ECO:0000259" key="2">
    <source>
        <dbReference type="PROSITE" id="PS50030"/>
    </source>
</evidence>
<feature type="domain" description="UBA" evidence="2">
    <location>
        <begin position="341"/>
        <end position="387"/>
    </location>
</feature>
<dbReference type="InterPro" id="IPR026805">
    <property type="entry name" value="GW182_M_dom"/>
</dbReference>
<dbReference type="PANTHER" id="PTHR13020:SF25">
    <property type="entry name" value="PROTEIN GAWKY"/>
    <property type="match status" value="1"/>
</dbReference>
<dbReference type="SUPFAM" id="SSF46934">
    <property type="entry name" value="UBA-like"/>
    <property type="match status" value="1"/>
</dbReference>
<dbReference type="InterPro" id="IPR000477">
    <property type="entry name" value="RT_dom"/>
</dbReference>
<dbReference type="Gene3D" id="1.10.8.10">
    <property type="entry name" value="DNA helicase RuvA subunit, C-terminal domain"/>
    <property type="match status" value="1"/>
</dbReference>
<organism evidence="3 4">
    <name type="scientific">Periplaneta americana</name>
    <name type="common">American cockroach</name>
    <name type="synonym">Blatta americana</name>
    <dbReference type="NCBI Taxonomy" id="6978"/>
    <lineage>
        <taxon>Eukaryota</taxon>
        <taxon>Metazoa</taxon>
        <taxon>Ecdysozoa</taxon>
        <taxon>Arthropoda</taxon>
        <taxon>Hexapoda</taxon>
        <taxon>Insecta</taxon>
        <taxon>Pterygota</taxon>
        <taxon>Neoptera</taxon>
        <taxon>Polyneoptera</taxon>
        <taxon>Dictyoptera</taxon>
        <taxon>Blattodea</taxon>
        <taxon>Blattoidea</taxon>
        <taxon>Blattidae</taxon>
        <taxon>Blattinae</taxon>
        <taxon>Periplaneta</taxon>
    </lineage>
</organism>
<name>A0ABQ8T573_PERAM</name>
<comment type="caution">
    <text evidence="3">The sequence shown here is derived from an EMBL/GenBank/DDBJ whole genome shotgun (WGS) entry which is preliminary data.</text>
</comment>
<sequence length="564" mass="63109">MLDQEEQLANGEQTAPVLVVHGFPKQFQKPAPFFYSIKKWYEKFRIYMDMLENWLMPQLNEDRAGKKDNDWSGGGGGGGGGGGSSWGDPRDPRSDPRGLDPRDPRDPRNVGAIDPRDMRADPRDARSGMMDPRDHIRGVVDPMRGDVGMRDLRDMRGMGDIRGGDPMLRDPRGGISGRLNGAGDGGMWGQPPQPPHHHGPHHQQSQPPGKMVGPGGVSGSEYAIRKVQDNTEGLELNGLHQLLVYADDVNMLGENPQTIRENAEILLEASKAIGLEVNPEKTKYMIMCRDQNIVRNGTIKIGDLSFEEVEKFKYLGATVTNINDTREEIKRRINMGNGPKPLTKEYVWSSKQFRILAEMGYKKEDVESALRTSNMNIEDAIELLNQGRLNVEAWRRHEDHSPFDLPSSHPGAGFPGQRFNPVPQQMPFAPPILQKNWLSVLLQWSSWKLWQFERTRQSMGTGVNNTPSLLNNLNNPNASLASINNISPAIVQKIIAQQPPPQQPPAQQQTPFSQAPRPPQNQPSTAQLRMLVQQIQMAVQAGYLNHQVIENNIQVAKRMVAIFK</sequence>
<dbReference type="InterPro" id="IPR041971">
    <property type="entry name" value="Gawky_UBA"/>
</dbReference>
<evidence type="ECO:0000256" key="1">
    <source>
        <dbReference type="SAM" id="MobiDB-lite"/>
    </source>
</evidence>
<evidence type="ECO:0000313" key="4">
    <source>
        <dbReference type="Proteomes" id="UP001148838"/>
    </source>
</evidence>
<feature type="compositionally biased region" description="Gly residues" evidence="1">
    <location>
        <begin position="72"/>
        <end position="85"/>
    </location>
</feature>
<dbReference type="PROSITE" id="PS50030">
    <property type="entry name" value="UBA"/>
    <property type="match status" value="1"/>
</dbReference>
<gene>
    <name evidence="3" type="ORF">ANN_11050</name>
</gene>
<feature type="compositionally biased region" description="Low complexity" evidence="1">
    <location>
        <begin position="505"/>
        <end position="515"/>
    </location>
</feature>
<dbReference type="InterPro" id="IPR009060">
    <property type="entry name" value="UBA-like_sf"/>
</dbReference>
<accession>A0ABQ8T573</accession>
<dbReference type="EMBL" id="JAJSOF020000015">
    <property type="protein sequence ID" value="KAJ4441199.1"/>
    <property type="molecule type" value="Genomic_DNA"/>
</dbReference>
<reference evidence="3 4" key="1">
    <citation type="journal article" date="2022" name="Allergy">
        <title>Genome assembly and annotation of Periplaneta americana reveal a comprehensive cockroach allergen profile.</title>
        <authorList>
            <person name="Wang L."/>
            <person name="Xiong Q."/>
            <person name="Saelim N."/>
            <person name="Wang L."/>
            <person name="Nong W."/>
            <person name="Wan A.T."/>
            <person name="Shi M."/>
            <person name="Liu X."/>
            <person name="Cao Q."/>
            <person name="Hui J.H.L."/>
            <person name="Sookrung N."/>
            <person name="Leung T.F."/>
            <person name="Tungtrongchitr A."/>
            <person name="Tsui S.K.W."/>
        </authorList>
    </citation>
    <scope>NUCLEOTIDE SEQUENCE [LARGE SCALE GENOMIC DNA]</scope>
    <source>
        <strain evidence="3">PWHHKU_190912</strain>
    </source>
</reference>
<feature type="compositionally biased region" description="Basic and acidic residues" evidence="1">
    <location>
        <begin position="88"/>
        <end position="172"/>
    </location>
</feature>
<dbReference type="SMART" id="SM00165">
    <property type="entry name" value="UBA"/>
    <property type="match status" value="1"/>
</dbReference>
<proteinExistence type="predicted"/>
<dbReference type="InterPro" id="IPR052068">
    <property type="entry name" value="GW182_domain"/>
</dbReference>
<dbReference type="Proteomes" id="UP001148838">
    <property type="component" value="Unassembled WGS sequence"/>
</dbReference>
<protein>
    <recommendedName>
        <fullName evidence="2">UBA domain-containing protein</fullName>
    </recommendedName>
</protein>